<protein>
    <submittedName>
        <fullName evidence="2">Uncharacterized protein</fullName>
    </submittedName>
</protein>
<organism evidence="2 3">
    <name type="scientific">Monilinia laxa</name>
    <name type="common">Brown rot fungus</name>
    <name type="synonym">Sclerotinia laxa</name>
    <dbReference type="NCBI Taxonomy" id="61186"/>
    <lineage>
        <taxon>Eukaryota</taxon>
        <taxon>Fungi</taxon>
        <taxon>Dikarya</taxon>
        <taxon>Ascomycota</taxon>
        <taxon>Pezizomycotina</taxon>
        <taxon>Leotiomycetes</taxon>
        <taxon>Helotiales</taxon>
        <taxon>Sclerotiniaceae</taxon>
        <taxon>Monilinia</taxon>
    </lineage>
</organism>
<dbReference type="AlphaFoldDB" id="A0A5N6JRV1"/>
<comment type="caution">
    <text evidence="2">The sequence shown here is derived from an EMBL/GenBank/DDBJ whole genome shotgun (WGS) entry which is preliminary data.</text>
</comment>
<proteinExistence type="predicted"/>
<evidence type="ECO:0000256" key="1">
    <source>
        <dbReference type="SAM" id="MobiDB-lite"/>
    </source>
</evidence>
<keyword evidence="3" id="KW-1185">Reference proteome</keyword>
<name>A0A5N6JRV1_MONLA</name>
<sequence length="121" mass="12918">MGSVHIWVGRFVLLGGWANFIAGLDLSDYTVNLKVGFAIASAINACGLGFSIYRHAIGEPLGDNLKVPWVKVAKGVKWIDGGIANSESYFALDDENDDGESSDAEPVGDRRAKTDGKGEMD</sequence>
<evidence type="ECO:0000313" key="3">
    <source>
        <dbReference type="Proteomes" id="UP000326757"/>
    </source>
</evidence>
<dbReference type="OrthoDB" id="19261at2759"/>
<accession>A0A5N6JRV1</accession>
<reference evidence="2 3" key="1">
    <citation type="submission" date="2019-06" db="EMBL/GenBank/DDBJ databases">
        <title>Genome Sequence of the Brown Rot Fungal Pathogen Monilinia laxa.</title>
        <authorList>
            <person name="De Miccolis Angelini R.M."/>
            <person name="Landi L."/>
            <person name="Abate D."/>
            <person name="Pollastro S."/>
            <person name="Romanazzi G."/>
            <person name="Faretra F."/>
        </authorList>
    </citation>
    <scope>NUCLEOTIDE SEQUENCE [LARGE SCALE GENOMIC DNA]</scope>
    <source>
        <strain evidence="2 3">Mlax316</strain>
    </source>
</reference>
<dbReference type="EMBL" id="VIGI01000018">
    <property type="protein sequence ID" value="KAB8290234.1"/>
    <property type="molecule type" value="Genomic_DNA"/>
</dbReference>
<dbReference type="Proteomes" id="UP000326757">
    <property type="component" value="Unassembled WGS sequence"/>
</dbReference>
<gene>
    <name evidence="2" type="ORF">EYC80_011102</name>
</gene>
<feature type="region of interest" description="Disordered" evidence="1">
    <location>
        <begin position="94"/>
        <end position="121"/>
    </location>
</feature>
<evidence type="ECO:0000313" key="2">
    <source>
        <dbReference type="EMBL" id="KAB8290234.1"/>
    </source>
</evidence>
<feature type="compositionally biased region" description="Basic and acidic residues" evidence="1">
    <location>
        <begin position="107"/>
        <end position="121"/>
    </location>
</feature>
<feature type="compositionally biased region" description="Acidic residues" evidence="1">
    <location>
        <begin position="94"/>
        <end position="103"/>
    </location>
</feature>